<evidence type="ECO:0000313" key="1">
    <source>
        <dbReference type="EMBL" id="KAA3484989.1"/>
    </source>
</evidence>
<proteinExistence type="predicted"/>
<reference evidence="2" key="1">
    <citation type="journal article" date="2019" name="Plant Biotechnol. J.">
        <title>Genome sequencing of the Australian wild diploid species Gossypium australe highlights disease resistance and delayed gland morphogenesis.</title>
        <authorList>
            <person name="Cai Y."/>
            <person name="Cai X."/>
            <person name="Wang Q."/>
            <person name="Wang P."/>
            <person name="Zhang Y."/>
            <person name="Cai C."/>
            <person name="Xu Y."/>
            <person name="Wang K."/>
            <person name="Zhou Z."/>
            <person name="Wang C."/>
            <person name="Geng S."/>
            <person name="Li B."/>
            <person name="Dong Q."/>
            <person name="Hou Y."/>
            <person name="Wang H."/>
            <person name="Ai P."/>
            <person name="Liu Z."/>
            <person name="Yi F."/>
            <person name="Sun M."/>
            <person name="An G."/>
            <person name="Cheng J."/>
            <person name="Zhang Y."/>
            <person name="Shi Q."/>
            <person name="Xie Y."/>
            <person name="Shi X."/>
            <person name="Chang Y."/>
            <person name="Huang F."/>
            <person name="Chen Y."/>
            <person name="Hong S."/>
            <person name="Mi L."/>
            <person name="Sun Q."/>
            <person name="Zhang L."/>
            <person name="Zhou B."/>
            <person name="Peng R."/>
            <person name="Zhang X."/>
            <person name="Liu F."/>
        </authorList>
    </citation>
    <scope>NUCLEOTIDE SEQUENCE [LARGE SCALE GENOMIC DNA]</scope>
    <source>
        <strain evidence="2">cv. PA1801</strain>
    </source>
</reference>
<dbReference type="AlphaFoldDB" id="A0A5B6WSU9"/>
<gene>
    <name evidence="1" type="ORF">EPI10_007037</name>
</gene>
<sequence length="79" mass="9027">MARNLYQEDDKYQQIVDRLNRNESASTSSIHGGDKSLFHYINNPVEDINYIGNRGGNPYSNTCNLCKRGHPNLRWGGNQ</sequence>
<keyword evidence="2" id="KW-1185">Reference proteome</keyword>
<name>A0A5B6WSU9_9ROSI</name>
<evidence type="ECO:0000313" key="2">
    <source>
        <dbReference type="Proteomes" id="UP000325315"/>
    </source>
</evidence>
<accession>A0A5B6WSU9</accession>
<organism evidence="1 2">
    <name type="scientific">Gossypium australe</name>
    <dbReference type="NCBI Taxonomy" id="47621"/>
    <lineage>
        <taxon>Eukaryota</taxon>
        <taxon>Viridiplantae</taxon>
        <taxon>Streptophyta</taxon>
        <taxon>Embryophyta</taxon>
        <taxon>Tracheophyta</taxon>
        <taxon>Spermatophyta</taxon>
        <taxon>Magnoliopsida</taxon>
        <taxon>eudicotyledons</taxon>
        <taxon>Gunneridae</taxon>
        <taxon>Pentapetalae</taxon>
        <taxon>rosids</taxon>
        <taxon>malvids</taxon>
        <taxon>Malvales</taxon>
        <taxon>Malvaceae</taxon>
        <taxon>Malvoideae</taxon>
        <taxon>Gossypium</taxon>
    </lineage>
</organism>
<comment type="caution">
    <text evidence="1">The sequence shown here is derived from an EMBL/GenBank/DDBJ whole genome shotgun (WGS) entry which is preliminary data.</text>
</comment>
<dbReference type="EMBL" id="SMMG02000002">
    <property type="protein sequence ID" value="KAA3484989.1"/>
    <property type="molecule type" value="Genomic_DNA"/>
</dbReference>
<dbReference type="OrthoDB" id="10477736at2759"/>
<protein>
    <submittedName>
        <fullName evidence="1">Uncharacterized protein</fullName>
    </submittedName>
</protein>
<dbReference type="Proteomes" id="UP000325315">
    <property type="component" value="Unassembled WGS sequence"/>
</dbReference>